<reference evidence="2 3" key="1">
    <citation type="submission" date="2018-08" db="EMBL/GenBank/DDBJ databases">
        <title>A genome reference for cultivated species of the human gut microbiota.</title>
        <authorList>
            <person name="Zou Y."/>
            <person name="Xue W."/>
            <person name="Luo G."/>
        </authorList>
    </citation>
    <scope>NUCLEOTIDE SEQUENCE [LARGE SCALE GENOMIC DNA]</scope>
    <source>
        <strain evidence="2 3">AF14-49</strain>
    </source>
</reference>
<dbReference type="Gene3D" id="2.60.40.2630">
    <property type="match status" value="1"/>
</dbReference>
<comment type="caution">
    <text evidence="2">The sequence shown here is derived from an EMBL/GenBank/DDBJ whole genome shotgun (WGS) entry which is preliminary data.</text>
</comment>
<dbReference type="Proteomes" id="UP000283589">
    <property type="component" value="Unassembled WGS sequence"/>
</dbReference>
<dbReference type="RefSeq" id="WP_118261340.1">
    <property type="nucleotide sequence ID" value="NZ_CALBWO010000057.1"/>
</dbReference>
<evidence type="ECO:0000313" key="2">
    <source>
        <dbReference type="EMBL" id="RGV31471.1"/>
    </source>
</evidence>
<organism evidence="2 3">
    <name type="scientific">Butyricimonas virosa</name>
    <dbReference type="NCBI Taxonomy" id="544645"/>
    <lineage>
        <taxon>Bacteria</taxon>
        <taxon>Pseudomonadati</taxon>
        <taxon>Bacteroidota</taxon>
        <taxon>Bacteroidia</taxon>
        <taxon>Bacteroidales</taxon>
        <taxon>Odoribacteraceae</taxon>
        <taxon>Butyricimonas</taxon>
    </lineage>
</organism>
<dbReference type="AlphaFoldDB" id="A0A412WVS9"/>
<dbReference type="CDD" id="cd13120">
    <property type="entry name" value="BF2867_like_N"/>
    <property type="match status" value="1"/>
</dbReference>
<proteinExistence type="predicted"/>
<accession>A0A412WVS9</accession>
<dbReference type="Pfam" id="PF13149">
    <property type="entry name" value="Mfa_like_1"/>
    <property type="match status" value="1"/>
</dbReference>
<evidence type="ECO:0000256" key="1">
    <source>
        <dbReference type="SAM" id="MobiDB-lite"/>
    </source>
</evidence>
<dbReference type="EMBL" id="QRZA01000032">
    <property type="protein sequence ID" value="RGV31471.1"/>
    <property type="molecule type" value="Genomic_DNA"/>
</dbReference>
<evidence type="ECO:0000313" key="3">
    <source>
        <dbReference type="Proteomes" id="UP000283589"/>
    </source>
</evidence>
<dbReference type="InterPro" id="IPR025049">
    <property type="entry name" value="Mfa-like_1"/>
</dbReference>
<dbReference type="InterPro" id="IPR042278">
    <property type="entry name" value="Mfa-like_1_N"/>
</dbReference>
<name>A0A412WVS9_9BACT</name>
<sequence length="336" mass="37160">MTRKFWYILVGGILFAIGCSKSPEQSEETIRELNFSSQITDSADSATTNAPESRGTGGTLVTNGGLKNEGNAFVVYSTYSLGGLSSQTFDNQPQTVTYTSGAWTYSEKKIWVNSAKYKFRAYYPAVAEILSSSSNPDLLTLEYNIARDNFDLMVAYAERQPSVDPEGYGVITMPFKHALSALRFEIKYDPLSIAPGTTDKITKAYLQNLCVVGLLTFNGSPSNYQMNWSKSYSDAEQRYLWEGSKIFGVGDANKISVYDNDNIVFAIPQEITAKSTAFHFFTESGLDNHHIAYIPAITWEPGKVYTYTITLSGSSISVAVSIKEWQNISSNVDIQV</sequence>
<feature type="region of interest" description="Disordered" evidence="1">
    <location>
        <begin position="41"/>
        <end position="61"/>
    </location>
</feature>
<dbReference type="STRING" id="1121130.GCA_000519105_01901"/>
<feature type="compositionally biased region" description="Polar residues" evidence="1">
    <location>
        <begin position="41"/>
        <end position="51"/>
    </location>
</feature>
<dbReference type="PROSITE" id="PS51257">
    <property type="entry name" value="PROKAR_LIPOPROTEIN"/>
    <property type="match status" value="1"/>
</dbReference>
<dbReference type="Gene3D" id="2.60.40.2620">
    <property type="entry name" value="Fimbrillin-like"/>
    <property type="match status" value="1"/>
</dbReference>
<dbReference type="CDD" id="cd13121">
    <property type="entry name" value="BF2867_like_C"/>
    <property type="match status" value="1"/>
</dbReference>
<protein>
    <submittedName>
        <fullName evidence="2">Fimbrillin family protein</fullName>
    </submittedName>
</protein>
<gene>
    <name evidence="2" type="ORF">DWW18_17335</name>
</gene>